<feature type="region of interest" description="Disordered" evidence="1">
    <location>
        <begin position="1"/>
        <end position="68"/>
    </location>
</feature>
<evidence type="ECO:0000313" key="2">
    <source>
        <dbReference type="EMBL" id="KZV44647.1"/>
    </source>
</evidence>
<organism evidence="2 3">
    <name type="scientific">Dorcoceras hygrometricum</name>
    <dbReference type="NCBI Taxonomy" id="472368"/>
    <lineage>
        <taxon>Eukaryota</taxon>
        <taxon>Viridiplantae</taxon>
        <taxon>Streptophyta</taxon>
        <taxon>Embryophyta</taxon>
        <taxon>Tracheophyta</taxon>
        <taxon>Spermatophyta</taxon>
        <taxon>Magnoliopsida</taxon>
        <taxon>eudicotyledons</taxon>
        <taxon>Gunneridae</taxon>
        <taxon>Pentapetalae</taxon>
        <taxon>asterids</taxon>
        <taxon>lamiids</taxon>
        <taxon>Lamiales</taxon>
        <taxon>Gesneriaceae</taxon>
        <taxon>Didymocarpoideae</taxon>
        <taxon>Trichosporeae</taxon>
        <taxon>Loxocarpinae</taxon>
        <taxon>Dorcoceras</taxon>
    </lineage>
</organism>
<sequence>DTKHSSAVNDEDDNLDGAESEVSRKMASFTAPKQLLQEPLRSGEDDDVSGFKQPSKIIESAEAEDTDIEPVAEELSLAKDVATMTESEDTGYVIKALVLE</sequence>
<dbReference type="OrthoDB" id="1741306at2759"/>
<keyword evidence="3" id="KW-1185">Reference proteome</keyword>
<feature type="non-terminal residue" evidence="2">
    <location>
        <position position="1"/>
    </location>
</feature>
<dbReference type="EMBL" id="KQ996611">
    <property type="protein sequence ID" value="KZV44647.1"/>
    <property type="molecule type" value="Genomic_DNA"/>
</dbReference>
<evidence type="ECO:0000313" key="3">
    <source>
        <dbReference type="Proteomes" id="UP000250235"/>
    </source>
</evidence>
<name>A0A2Z7CFK3_9LAMI</name>
<accession>A0A2Z7CFK3</accession>
<evidence type="ECO:0000256" key="1">
    <source>
        <dbReference type="SAM" id="MobiDB-lite"/>
    </source>
</evidence>
<dbReference type="Proteomes" id="UP000250235">
    <property type="component" value="Unassembled WGS sequence"/>
</dbReference>
<gene>
    <name evidence="2" type="ORF">F511_41802</name>
</gene>
<proteinExistence type="predicted"/>
<reference evidence="2 3" key="1">
    <citation type="journal article" date="2015" name="Proc. Natl. Acad. Sci. U.S.A.">
        <title>The resurrection genome of Boea hygrometrica: A blueprint for survival of dehydration.</title>
        <authorList>
            <person name="Xiao L."/>
            <person name="Yang G."/>
            <person name="Zhang L."/>
            <person name="Yang X."/>
            <person name="Zhao S."/>
            <person name="Ji Z."/>
            <person name="Zhou Q."/>
            <person name="Hu M."/>
            <person name="Wang Y."/>
            <person name="Chen M."/>
            <person name="Xu Y."/>
            <person name="Jin H."/>
            <person name="Xiao X."/>
            <person name="Hu G."/>
            <person name="Bao F."/>
            <person name="Hu Y."/>
            <person name="Wan P."/>
            <person name="Li L."/>
            <person name="Deng X."/>
            <person name="Kuang T."/>
            <person name="Xiang C."/>
            <person name="Zhu J.K."/>
            <person name="Oliver M.J."/>
            <person name="He Y."/>
        </authorList>
    </citation>
    <scope>NUCLEOTIDE SEQUENCE [LARGE SCALE GENOMIC DNA]</scope>
    <source>
        <strain evidence="3">cv. XS01</strain>
    </source>
</reference>
<dbReference type="AlphaFoldDB" id="A0A2Z7CFK3"/>
<protein>
    <submittedName>
        <fullName evidence="2">Splicing factor 3B subunit 1</fullName>
    </submittedName>
</protein>
<feature type="compositionally biased region" description="Acidic residues" evidence="1">
    <location>
        <begin position="9"/>
        <end position="19"/>
    </location>
</feature>